<feature type="transmembrane region" description="Helical" evidence="1">
    <location>
        <begin position="90"/>
        <end position="109"/>
    </location>
</feature>
<accession>A0ABD6CP56</accession>
<keyword evidence="3" id="KW-0808">Transferase</keyword>
<comment type="caution">
    <text evidence="3">The sequence shown here is derived from an EMBL/GenBank/DDBJ whole genome shotgun (WGS) entry which is preliminary data.</text>
</comment>
<name>A0ABD6CP56_9EURY</name>
<evidence type="ECO:0000313" key="3">
    <source>
        <dbReference type="EMBL" id="MFD1599224.1"/>
    </source>
</evidence>
<reference evidence="3 4" key="1">
    <citation type="journal article" date="2019" name="Int. J. Syst. Evol. Microbiol.">
        <title>The Global Catalogue of Microorganisms (GCM) 10K type strain sequencing project: providing services to taxonomists for standard genome sequencing and annotation.</title>
        <authorList>
            <consortium name="The Broad Institute Genomics Platform"/>
            <consortium name="The Broad Institute Genome Sequencing Center for Infectious Disease"/>
            <person name="Wu L."/>
            <person name="Ma J."/>
        </authorList>
    </citation>
    <scope>NUCLEOTIDE SEQUENCE [LARGE SCALE GENOMIC DNA]</scope>
    <source>
        <strain evidence="3 4">CGMCC 1.12121</strain>
    </source>
</reference>
<evidence type="ECO:0000259" key="2">
    <source>
        <dbReference type="Pfam" id="PF04230"/>
    </source>
</evidence>
<dbReference type="PANTHER" id="PTHR36836">
    <property type="entry name" value="COLANIC ACID BIOSYNTHESIS PROTEIN WCAK"/>
    <property type="match status" value="1"/>
</dbReference>
<dbReference type="Proteomes" id="UP001597085">
    <property type="component" value="Unassembled WGS sequence"/>
</dbReference>
<keyword evidence="4" id="KW-1185">Reference proteome</keyword>
<proteinExistence type="predicted"/>
<dbReference type="Pfam" id="PF04230">
    <property type="entry name" value="PS_pyruv_trans"/>
    <property type="match status" value="1"/>
</dbReference>
<dbReference type="RefSeq" id="WP_256422632.1">
    <property type="nucleotide sequence ID" value="NZ_JANHDI010000014.1"/>
</dbReference>
<sequence length="433" mass="49091">MSSKKKVAIVDAYHDSDRGGAGILAGVIDILYDIEKQEESDIEIDVVYRFSDGDSRISDADRHTNVRYRNIQTHGQTISTSWPNKSLVNYLYALKIILTSLVILVLPQLSQRSGVHAIRNADYVISKGGHFYQFQDKNSLRAYFSAYHKLYTLLLTIRLQKPLAIVSHSFGPFNNYAAKLLTRYVLHHASYTSAREIRSLDIIEQLGGNQYNLNADTAFAMNLETDEGAKKVVNENSLTEDEFAIFTARQWDFPKYDRTEVPQLYDNYLSEMAEIADWLVAEEYVTNVALVVHNNGTHQPHEDDSKPINSIYERMSHSDKAVIIDKDLSPQTQSELYGKAKVMIGTRMHSAIFSFVGGAPALAISYTHKTEGIMAMLGLSRYVIQIGTMDTKKAKRRLKEIIKDRESIIEQSSERITTLQKELISDIKLHLSQ</sequence>
<feature type="domain" description="Polysaccharide pyruvyl transferase" evidence="2">
    <location>
        <begin position="67"/>
        <end position="367"/>
    </location>
</feature>
<gene>
    <name evidence="3" type="ORF">ACFSBX_09675</name>
</gene>
<dbReference type="EMBL" id="JBHUDK010000008">
    <property type="protein sequence ID" value="MFD1599224.1"/>
    <property type="molecule type" value="Genomic_DNA"/>
</dbReference>
<evidence type="ECO:0000256" key="1">
    <source>
        <dbReference type="SAM" id="Phobius"/>
    </source>
</evidence>
<dbReference type="AlphaFoldDB" id="A0ABD6CP56"/>
<dbReference type="PANTHER" id="PTHR36836:SF1">
    <property type="entry name" value="COLANIC ACID BIOSYNTHESIS PROTEIN WCAK"/>
    <property type="match status" value="1"/>
</dbReference>
<keyword evidence="1" id="KW-0812">Transmembrane</keyword>
<protein>
    <submittedName>
        <fullName evidence="3">Polysaccharide pyruvyl transferase family protein</fullName>
    </submittedName>
</protein>
<keyword evidence="1" id="KW-0472">Membrane</keyword>
<dbReference type="InterPro" id="IPR007345">
    <property type="entry name" value="Polysacch_pyruvyl_Trfase"/>
</dbReference>
<dbReference type="GO" id="GO:0016740">
    <property type="term" value="F:transferase activity"/>
    <property type="evidence" value="ECO:0007669"/>
    <property type="project" value="UniProtKB-KW"/>
</dbReference>
<evidence type="ECO:0000313" key="4">
    <source>
        <dbReference type="Proteomes" id="UP001597085"/>
    </source>
</evidence>
<organism evidence="3 4">
    <name type="scientific">Halobellus rarus</name>
    <dbReference type="NCBI Taxonomy" id="1126237"/>
    <lineage>
        <taxon>Archaea</taxon>
        <taxon>Methanobacteriati</taxon>
        <taxon>Methanobacteriota</taxon>
        <taxon>Stenosarchaea group</taxon>
        <taxon>Halobacteria</taxon>
        <taxon>Halobacteriales</taxon>
        <taxon>Haloferacaceae</taxon>
        <taxon>Halobellus</taxon>
    </lineage>
</organism>
<keyword evidence="1" id="KW-1133">Transmembrane helix</keyword>